<evidence type="ECO:0000256" key="9">
    <source>
        <dbReference type="ARBA" id="ARBA00023242"/>
    </source>
</evidence>
<dbReference type="Proteomes" id="UP000515159">
    <property type="component" value="Chromosome 8"/>
</dbReference>
<gene>
    <name evidence="14" type="primary">TRNAU1AP</name>
</gene>
<keyword evidence="9" id="KW-0539">Nucleus</keyword>
<dbReference type="InterPro" id="IPR041085">
    <property type="entry name" value="TSAP1_C"/>
</dbReference>
<comment type="similarity">
    <text evidence="3">Belongs to the RRM TRSPAP family.</text>
</comment>
<protein>
    <recommendedName>
        <fullName evidence="4">tRNA selenocysteine 1-associated protein 1</fullName>
    </recommendedName>
    <alternativeName>
        <fullName evidence="10">tRNA selenocysteine-associated protein 1</fullName>
    </alternativeName>
</protein>
<dbReference type="RefSeq" id="XP_033813259.1">
    <property type="nucleotide sequence ID" value="XM_033957368.1"/>
</dbReference>
<evidence type="ECO:0000256" key="1">
    <source>
        <dbReference type="ARBA" id="ARBA00004123"/>
    </source>
</evidence>
<dbReference type="FunCoup" id="A0A6P8S5D7">
    <property type="interactions" value="3005"/>
</dbReference>
<dbReference type="SMART" id="SM00360">
    <property type="entry name" value="RRM"/>
    <property type="match status" value="2"/>
</dbReference>
<dbReference type="InterPro" id="IPR000504">
    <property type="entry name" value="RRM_dom"/>
</dbReference>
<proteinExistence type="inferred from homology"/>
<dbReference type="AlphaFoldDB" id="A0A6P8S5D7"/>
<name>A0A6P8S5D7_GEOSA</name>
<dbReference type="PANTHER" id="PTHR37457:SF2">
    <property type="entry name" value="TRNA SELENOCYSTEINE 1-ASSOCIATED PROTEIN 1"/>
    <property type="match status" value="1"/>
</dbReference>
<dbReference type="InterPro" id="IPR040434">
    <property type="entry name" value="TSAP1"/>
</dbReference>
<reference evidence="14" key="1">
    <citation type="submission" date="2025-08" db="UniProtKB">
        <authorList>
            <consortium name="RefSeq"/>
        </authorList>
    </citation>
    <scope>IDENTIFICATION</scope>
</reference>
<dbReference type="Gene3D" id="3.30.70.330">
    <property type="match status" value="2"/>
</dbReference>
<organism evidence="13 14">
    <name type="scientific">Geotrypetes seraphini</name>
    <name type="common">Gaboon caecilian</name>
    <name type="synonym">Caecilia seraphini</name>
    <dbReference type="NCBI Taxonomy" id="260995"/>
    <lineage>
        <taxon>Eukaryota</taxon>
        <taxon>Metazoa</taxon>
        <taxon>Chordata</taxon>
        <taxon>Craniata</taxon>
        <taxon>Vertebrata</taxon>
        <taxon>Euteleostomi</taxon>
        <taxon>Amphibia</taxon>
        <taxon>Gymnophiona</taxon>
        <taxon>Geotrypetes</taxon>
    </lineage>
</organism>
<keyword evidence="7 11" id="KW-0694">RNA-binding</keyword>
<dbReference type="OrthoDB" id="446113at2759"/>
<feature type="domain" description="RRM" evidence="12">
    <location>
        <begin position="3"/>
        <end position="86"/>
    </location>
</feature>
<keyword evidence="8" id="KW-0648">Protein biosynthesis</keyword>
<evidence type="ECO:0000256" key="8">
    <source>
        <dbReference type="ARBA" id="ARBA00022917"/>
    </source>
</evidence>
<evidence type="ECO:0000313" key="13">
    <source>
        <dbReference type="Proteomes" id="UP000515159"/>
    </source>
</evidence>
<dbReference type="PANTHER" id="PTHR37457">
    <property type="entry name" value="TRNA SELENOCYSTEINE 1-ASSOCIATED PROTEIN 1-RELATED"/>
    <property type="match status" value="1"/>
</dbReference>
<evidence type="ECO:0000313" key="14">
    <source>
        <dbReference type="RefSeq" id="XP_033813259.1"/>
    </source>
</evidence>
<dbReference type="InterPro" id="IPR012677">
    <property type="entry name" value="Nucleotide-bd_a/b_plait_sf"/>
</dbReference>
<keyword evidence="5" id="KW-0963">Cytoplasm</keyword>
<dbReference type="GO" id="GO:0000049">
    <property type="term" value="F:tRNA binding"/>
    <property type="evidence" value="ECO:0007669"/>
    <property type="project" value="TreeGrafter"/>
</dbReference>
<evidence type="ECO:0000256" key="2">
    <source>
        <dbReference type="ARBA" id="ARBA00004496"/>
    </source>
</evidence>
<evidence type="ECO:0000256" key="11">
    <source>
        <dbReference type="PROSITE-ProRule" id="PRU00176"/>
    </source>
</evidence>
<evidence type="ECO:0000256" key="7">
    <source>
        <dbReference type="ARBA" id="ARBA00022884"/>
    </source>
</evidence>
<dbReference type="InParanoid" id="A0A6P8S5D7"/>
<accession>A0A6P8S5D7</accession>
<dbReference type="FunFam" id="3.30.70.330:FF:000166">
    <property type="entry name" value="Trna selenocysteine 1-associated protein 1"/>
    <property type="match status" value="1"/>
</dbReference>
<dbReference type="PROSITE" id="PS50102">
    <property type="entry name" value="RRM"/>
    <property type="match status" value="2"/>
</dbReference>
<dbReference type="Pfam" id="PF00076">
    <property type="entry name" value="RRM_1"/>
    <property type="match status" value="2"/>
</dbReference>
<evidence type="ECO:0000256" key="3">
    <source>
        <dbReference type="ARBA" id="ARBA00008920"/>
    </source>
</evidence>
<dbReference type="GO" id="GO:0001514">
    <property type="term" value="P:selenocysteine incorporation"/>
    <property type="evidence" value="ECO:0007669"/>
    <property type="project" value="TreeGrafter"/>
</dbReference>
<evidence type="ECO:0000256" key="4">
    <source>
        <dbReference type="ARBA" id="ARBA00016598"/>
    </source>
</evidence>
<evidence type="ECO:0000256" key="5">
    <source>
        <dbReference type="ARBA" id="ARBA00022490"/>
    </source>
</evidence>
<evidence type="ECO:0000259" key="12">
    <source>
        <dbReference type="PROSITE" id="PS50102"/>
    </source>
</evidence>
<dbReference type="CTD" id="54952"/>
<keyword evidence="6" id="KW-0677">Repeat</keyword>
<evidence type="ECO:0000256" key="10">
    <source>
        <dbReference type="ARBA" id="ARBA00033477"/>
    </source>
</evidence>
<dbReference type="CDD" id="cd12610">
    <property type="entry name" value="RRM1_SECp43"/>
    <property type="match status" value="1"/>
</dbReference>
<sequence>MMASLWMGDLEPYMNESFITRAFATMGHIVQSVKIIRNKATGHPSGYCFVEFPNQDMAEKCLHRVHAKFIPGATPPKRFKLNYATYGKQPENSQEYSVFVTHLSPDVDDETLYEFFVKLYPSCKGGTIVLDEFGASKGFGFVKFSDEEDQKKALAECQGTIGLGTKPIRLNVALPRASKMRPPGEEYNYQLNYYYQQIQNYYAQWAYDQSVYNYSYPQYGYTQDTLQTHADVAAEDLEDPLCQLDVEEANKQFMEQSEELYDSLMDCHWQPLDSVSSEIPAGL</sequence>
<dbReference type="KEGG" id="gsh:117366182"/>
<feature type="domain" description="RRM" evidence="12">
    <location>
        <begin position="96"/>
        <end position="175"/>
    </location>
</feature>
<dbReference type="GO" id="GO:0005737">
    <property type="term" value="C:cytoplasm"/>
    <property type="evidence" value="ECO:0007669"/>
    <property type="project" value="UniProtKB-SubCell"/>
</dbReference>
<comment type="subcellular location">
    <subcellularLocation>
        <location evidence="2">Cytoplasm</location>
    </subcellularLocation>
    <subcellularLocation>
        <location evidence="1">Nucleus</location>
    </subcellularLocation>
</comment>
<dbReference type="SUPFAM" id="SSF54928">
    <property type="entry name" value="RNA-binding domain, RBD"/>
    <property type="match status" value="2"/>
</dbReference>
<dbReference type="Pfam" id="PF17654">
    <property type="entry name" value="Trnau1ap"/>
    <property type="match status" value="1"/>
</dbReference>
<evidence type="ECO:0000256" key="6">
    <source>
        <dbReference type="ARBA" id="ARBA00022737"/>
    </source>
</evidence>
<dbReference type="GeneID" id="117366182"/>
<dbReference type="GO" id="GO:0005634">
    <property type="term" value="C:nucleus"/>
    <property type="evidence" value="ECO:0007669"/>
    <property type="project" value="UniProtKB-SubCell"/>
</dbReference>
<dbReference type="FunFam" id="3.30.70.330:FF:000159">
    <property type="entry name" value="tRNA selenocysteine 1-associated protein 1"/>
    <property type="match status" value="1"/>
</dbReference>
<dbReference type="InterPro" id="IPR035979">
    <property type="entry name" value="RBD_domain_sf"/>
</dbReference>
<keyword evidence="13" id="KW-1185">Reference proteome</keyword>